<feature type="transmembrane region" description="Helical" evidence="1">
    <location>
        <begin position="232"/>
        <end position="251"/>
    </location>
</feature>
<protein>
    <recommendedName>
        <fullName evidence="3">ABC transporter permease subunit</fullName>
    </recommendedName>
</protein>
<evidence type="ECO:0008006" key="3">
    <source>
        <dbReference type="Google" id="ProtNLM"/>
    </source>
</evidence>
<dbReference type="AlphaFoldDB" id="A0A0E1XLH4"/>
<name>A0A0E1XLH4_STAAU</name>
<accession>A0A0E1XLH4</accession>
<evidence type="ECO:0000313" key="2">
    <source>
        <dbReference type="EMBL" id="EFH96636.1"/>
    </source>
</evidence>
<dbReference type="SMR" id="A0A0E1XLH4"/>
<keyword evidence="1" id="KW-0812">Transmembrane</keyword>
<dbReference type="PANTHER" id="PTHR37305:SF1">
    <property type="entry name" value="MEMBRANE PROTEIN"/>
    <property type="match status" value="1"/>
</dbReference>
<gene>
    <name evidence="2" type="ORF">HMPREF0769_10638</name>
</gene>
<dbReference type="Proteomes" id="UP000003455">
    <property type="component" value="Chromosome"/>
</dbReference>
<feature type="transmembrane region" description="Helical" evidence="1">
    <location>
        <begin position="98"/>
        <end position="124"/>
    </location>
</feature>
<sequence length="256" mass="28920">MGTLIKQECFKLFKKKSTFIAPIVFILLMVAQGYIATKYNEIFTPQESFTSAYNGFSWFAFLLIIQASTIISMEFHYGTIKNLLYREYSRTTMIVSKIITLFIISLIYFVITIIASIVIGSLFFNDLNIFESSGNQLSLLNQLLLVSLGTFVGVWLVLSLTLLLSSATNSTGVAIAVGIVFYFASSILAVIQTALLEKIDWLKWNPINMMNIMLQTVEKGFSKSTKLELHELFIGNIAYISIFLILVVFIFKKKNI</sequence>
<feature type="transmembrane region" description="Helical" evidence="1">
    <location>
        <begin position="56"/>
        <end position="77"/>
    </location>
</feature>
<evidence type="ECO:0000256" key="1">
    <source>
        <dbReference type="SAM" id="Phobius"/>
    </source>
</evidence>
<reference evidence="2" key="1">
    <citation type="submission" date="2010-05" db="EMBL/GenBank/DDBJ databases">
        <authorList>
            <person name="Muzny D."/>
            <person name="Qin X."/>
            <person name="Buhay C."/>
            <person name="Dugan-Rocha S."/>
            <person name="Ding Y."/>
            <person name="Chen G."/>
            <person name="Hawes A."/>
            <person name="Holder M."/>
            <person name="Jhangiani S."/>
            <person name="Johnson A."/>
            <person name="Khan Z."/>
            <person name="Li Z."/>
            <person name="Liu W."/>
            <person name="Liu X."/>
            <person name="Perez L."/>
            <person name="Shen H."/>
            <person name="Wang Q."/>
            <person name="Watt J."/>
            <person name="Xi L."/>
            <person name="Xin Y."/>
            <person name="Zhou J."/>
            <person name="Deng J."/>
            <person name="Jiang H."/>
            <person name="Liu Y."/>
            <person name="Qu J."/>
            <person name="Song X.-Z."/>
            <person name="Zhang L."/>
            <person name="Villasana D."/>
            <person name="Johnson A."/>
            <person name="Liu J."/>
            <person name="Liyanage D."/>
            <person name="Lorensuhewa L."/>
            <person name="Robinson T."/>
            <person name="Song A."/>
            <person name="Song B.-B."/>
            <person name="Dinh H."/>
            <person name="Thornton R."/>
            <person name="Coyle M."/>
            <person name="Francisco L."/>
            <person name="Jackson L."/>
            <person name="Javaid M."/>
            <person name="Korchina V."/>
            <person name="Kovar C."/>
            <person name="Mata R."/>
            <person name="Mathew T."/>
            <person name="Ngo R."/>
            <person name="Nguyen L."/>
            <person name="Nguyen N."/>
            <person name="Okwuonu G."/>
            <person name="Ongeri F."/>
            <person name="Pham C."/>
            <person name="Simmons D."/>
            <person name="Wilczek-Boney K."/>
            <person name="Hale W."/>
            <person name="Jakkamsetti A."/>
            <person name="Pham P."/>
            <person name="Ruth R."/>
            <person name="San Lucas F."/>
            <person name="Warren J."/>
            <person name="Zhang J."/>
            <person name="Zhao Z."/>
            <person name="Zhou C."/>
            <person name="Zhu D."/>
            <person name="Lee S."/>
            <person name="Bess C."/>
            <person name="Blankenburg K."/>
            <person name="Forbes L."/>
            <person name="Fu Q."/>
            <person name="Gubbala S."/>
            <person name="Hirani K."/>
            <person name="Jayaseelan J.C."/>
            <person name="Lara F."/>
            <person name="Munidasa M."/>
            <person name="Palculict T."/>
            <person name="Patil S."/>
            <person name="Pu L.-L."/>
            <person name="Saada N."/>
            <person name="Tang L."/>
            <person name="Weissenberger G."/>
            <person name="Zhu Y."/>
            <person name="Hemphill L."/>
            <person name="Shang Y."/>
            <person name="Youmans B."/>
            <person name="Ayvaz T."/>
            <person name="Ross M."/>
            <person name="Santibanez J."/>
            <person name="Aqrawi P."/>
            <person name="Gross S."/>
            <person name="Joshi V."/>
            <person name="Fowler G."/>
            <person name="Nazareth L."/>
            <person name="Reid J."/>
            <person name="Worley K."/>
            <person name="Petrosino J."/>
            <person name="Highlander S."/>
            <person name="Gibbs R."/>
        </authorList>
    </citation>
    <scope>NUCLEOTIDE SEQUENCE [LARGE SCALE GENOMIC DNA]</scope>
    <source>
        <strain evidence="2">MN8</strain>
    </source>
</reference>
<feature type="transmembrane region" description="Helical" evidence="1">
    <location>
        <begin position="19"/>
        <end position="36"/>
    </location>
</feature>
<dbReference type="Pfam" id="PF12730">
    <property type="entry name" value="ABC2_membrane_4"/>
    <property type="match status" value="1"/>
</dbReference>
<keyword evidence="1" id="KW-1133">Transmembrane helix</keyword>
<dbReference type="HOGENOM" id="CLU_050687_1_1_9"/>
<dbReference type="RefSeq" id="WP_000536961.1">
    <property type="nucleotide sequence ID" value="NZ_CM000952.1"/>
</dbReference>
<feature type="transmembrane region" description="Helical" evidence="1">
    <location>
        <begin position="144"/>
        <end position="164"/>
    </location>
</feature>
<dbReference type="PANTHER" id="PTHR37305">
    <property type="entry name" value="INTEGRAL MEMBRANE PROTEIN-RELATED"/>
    <property type="match status" value="1"/>
</dbReference>
<organism evidence="2">
    <name type="scientific">Staphylococcus aureus subsp. aureus MN8</name>
    <dbReference type="NCBI Taxonomy" id="548470"/>
    <lineage>
        <taxon>Bacteria</taxon>
        <taxon>Bacillati</taxon>
        <taxon>Bacillota</taxon>
        <taxon>Bacilli</taxon>
        <taxon>Bacillales</taxon>
        <taxon>Staphylococcaceae</taxon>
        <taxon>Staphylococcus</taxon>
    </lineage>
</organism>
<keyword evidence="1" id="KW-0472">Membrane</keyword>
<dbReference type="EMBL" id="ACJA02000001">
    <property type="protein sequence ID" value="EFH96636.1"/>
    <property type="molecule type" value="Genomic_DNA"/>
</dbReference>
<proteinExistence type="predicted"/>
<feature type="transmembrane region" description="Helical" evidence="1">
    <location>
        <begin position="171"/>
        <end position="195"/>
    </location>
</feature>
<comment type="caution">
    <text evidence="2">The sequence shown here is derived from an EMBL/GenBank/DDBJ whole genome shotgun (WGS) entry which is preliminary data.</text>
</comment>